<feature type="compositionally biased region" description="Polar residues" evidence="1">
    <location>
        <begin position="1"/>
        <end position="11"/>
    </location>
</feature>
<dbReference type="VEuPathDB" id="TriTrypDB:TCDM_07043"/>
<feature type="region of interest" description="Disordered" evidence="1">
    <location>
        <begin position="1"/>
        <end position="22"/>
    </location>
</feature>
<evidence type="ECO:0000313" key="3">
    <source>
        <dbReference type="Proteomes" id="UP000017861"/>
    </source>
</evidence>
<dbReference type="AlphaFoldDB" id="V5DBE1"/>
<proteinExistence type="predicted"/>
<gene>
    <name evidence="2" type="ORF">TCDM_07043</name>
</gene>
<dbReference type="EMBL" id="AYLP01000080">
    <property type="protein sequence ID" value="ESS64766.1"/>
    <property type="molecule type" value="Genomic_DNA"/>
</dbReference>
<protein>
    <submittedName>
        <fullName evidence="2">Uncharacterized protein</fullName>
    </submittedName>
</protein>
<reference evidence="2 3" key="1">
    <citation type="journal article" date="2014" name="Genome Announc.">
        <title>Trypanosoma cruzi Clone Dm28c Draft Genome Sequence.</title>
        <authorList>
            <person name="Grisard E.C."/>
            <person name="Teixeira S.M."/>
            <person name="de Almeida L.G."/>
            <person name="Stoco P.H."/>
            <person name="Gerber A.L."/>
            <person name="Talavera-Lopez C."/>
            <person name="Lima O.C."/>
            <person name="Andersson B."/>
            <person name="de Vasconcelos A.T."/>
        </authorList>
    </citation>
    <scope>NUCLEOTIDE SEQUENCE [LARGE SCALE GENOMIC DNA]</scope>
    <source>
        <strain evidence="2 3">Dm28c</strain>
    </source>
</reference>
<organism evidence="2 3">
    <name type="scientific">Trypanosoma cruzi Dm28c</name>
    <dbReference type="NCBI Taxonomy" id="1416333"/>
    <lineage>
        <taxon>Eukaryota</taxon>
        <taxon>Discoba</taxon>
        <taxon>Euglenozoa</taxon>
        <taxon>Kinetoplastea</taxon>
        <taxon>Metakinetoplastina</taxon>
        <taxon>Trypanosomatida</taxon>
        <taxon>Trypanosomatidae</taxon>
        <taxon>Trypanosoma</taxon>
        <taxon>Schizotrypanum</taxon>
    </lineage>
</organism>
<evidence type="ECO:0000313" key="2">
    <source>
        <dbReference type="EMBL" id="ESS64766.1"/>
    </source>
</evidence>
<evidence type="ECO:0000256" key="1">
    <source>
        <dbReference type="SAM" id="MobiDB-lite"/>
    </source>
</evidence>
<accession>V5DBE1</accession>
<comment type="caution">
    <text evidence="2">The sequence shown here is derived from an EMBL/GenBank/DDBJ whole genome shotgun (WGS) entry which is preliminary data.</text>
</comment>
<sequence length="105" mass="11360">MSQPHQPQQDGSPGILSSRMTPLSLRKLSCGDSSCTGELAVLERRSGGGERGEINLTQNATKYVVPCVMEEEEEGKKGDAWSPVSTRRIRRKATCFSSTSNGGKM</sequence>
<name>V5DBE1_TRYCR</name>
<dbReference type="Proteomes" id="UP000017861">
    <property type="component" value="Unassembled WGS sequence"/>
</dbReference>